<dbReference type="EMBL" id="CP159510">
    <property type="protein sequence ID" value="XCJ18471.1"/>
    <property type="molecule type" value="Genomic_DNA"/>
</dbReference>
<accession>A0AAU8IKN4</accession>
<protein>
    <recommendedName>
        <fullName evidence="3">Transposase</fullName>
    </recommendedName>
</protein>
<gene>
    <name evidence="2" type="ORF">ABNN70_06145</name>
</gene>
<feature type="compositionally biased region" description="Basic and acidic residues" evidence="1">
    <location>
        <begin position="109"/>
        <end position="128"/>
    </location>
</feature>
<feature type="region of interest" description="Disordered" evidence="1">
    <location>
        <begin position="1"/>
        <end position="28"/>
    </location>
</feature>
<evidence type="ECO:0000256" key="1">
    <source>
        <dbReference type="SAM" id="MobiDB-lite"/>
    </source>
</evidence>
<organism evidence="2">
    <name type="scientific">Sporolactobacillus sp. Y61</name>
    <dbReference type="NCBI Taxonomy" id="3160863"/>
    <lineage>
        <taxon>Bacteria</taxon>
        <taxon>Bacillati</taxon>
        <taxon>Bacillota</taxon>
        <taxon>Bacilli</taxon>
        <taxon>Bacillales</taxon>
        <taxon>Sporolactobacillaceae</taxon>
        <taxon>Sporolactobacillus</taxon>
    </lineage>
</organism>
<sequence length="128" mass="15244">MKRNQQRDGTYSSVHAEASYRTRRKGCHPQSLLANQALHDRVQRLILDHQWSPEQIDQRMKQEHSLWKISYITIYRGIKRNLLDIPDRQPGQRGLARHLRHHGKSRHGKGYEERRGKIDFHPALDQRP</sequence>
<feature type="compositionally biased region" description="Basic residues" evidence="1">
    <location>
        <begin position="95"/>
        <end position="108"/>
    </location>
</feature>
<reference evidence="2" key="1">
    <citation type="submission" date="2024-06" db="EMBL/GenBank/DDBJ databases">
        <authorList>
            <person name="Fan A."/>
            <person name="Zhang F.Y."/>
            <person name="Zhang L."/>
        </authorList>
    </citation>
    <scope>NUCLEOTIDE SEQUENCE</scope>
    <source>
        <strain evidence="2">Y61</strain>
    </source>
</reference>
<feature type="region of interest" description="Disordered" evidence="1">
    <location>
        <begin position="89"/>
        <end position="128"/>
    </location>
</feature>
<evidence type="ECO:0008006" key="3">
    <source>
        <dbReference type="Google" id="ProtNLM"/>
    </source>
</evidence>
<proteinExistence type="predicted"/>
<evidence type="ECO:0000313" key="2">
    <source>
        <dbReference type="EMBL" id="XCJ18471.1"/>
    </source>
</evidence>
<dbReference type="RefSeq" id="WP_353949474.1">
    <property type="nucleotide sequence ID" value="NZ_CP159510.1"/>
</dbReference>
<dbReference type="AlphaFoldDB" id="A0AAU8IKN4"/>
<name>A0AAU8IKN4_9BACL</name>